<feature type="region of interest" description="Disordered" evidence="1">
    <location>
        <begin position="1"/>
        <end position="52"/>
    </location>
</feature>
<sequence length="154" mass="16896">RGGRKGEERRRREEGRKRRRRGEVEEGEEGGGESSLMEDSALDVMSQGSERERTSLLTQLTGDLLEFTKACPSLSVGETGAREQLVQVALHLLTQHTTGTTLTSHMLLSHSGAGGAGDDVEVVAWRILAALALGQRREIKNLSLRYLFSCCQLC</sequence>
<reference evidence="2" key="1">
    <citation type="submission" date="2023-03" db="EMBL/GenBank/DDBJ databases">
        <authorList>
            <person name="Steffen K."/>
            <person name="Cardenas P."/>
        </authorList>
    </citation>
    <scope>NUCLEOTIDE SEQUENCE</scope>
</reference>
<gene>
    <name evidence="2" type="ORF">GBAR_LOCUS5020</name>
</gene>
<dbReference type="EMBL" id="CASHTH010000742">
    <property type="protein sequence ID" value="CAI8007038.1"/>
    <property type="molecule type" value="Genomic_DNA"/>
</dbReference>
<proteinExistence type="predicted"/>
<feature type="compositionally biased region" description="Basic and acidic residues" evidence="1">
    <location>
        <begin position="1"/>
        <end position="16"/>
    </location>
</feature>
<keyword evidence="3" id="KW-1185">Reference proteome</keyword>
<evidence type="ECO:0000313" key="3">
    <source>
        <dbReference type="Proteomes" id="UP001174909"/>
    </source>
</evidence>
<name>A0AA35RA79_GEOBA</name>
<dbReference type="Proteomes" id="UP001174909">
    <property type="component" value="Unassembled WGS sequence"/>
</dbReference>
<evidence type="ECO:0000313" key="2">
    <source>
        <dbReference type="EMBL" id="CAI8007038.1"/>
    </source>
</evidence>
<comment type="caution">
    <text evidence="2">The sequence shown here is derived from an EMBL/GenBank/DDBJ whole genome shotgun (WGS) entry which is preliminary data.</text>
</comment>
<feature type="non-terminal residue" evidence="2">
    <location>
        <position position="154"/>
    </location>
</feature>
<dbReference type="AlphaFoldDB" id="A0AA35RA79"/>
<evidence type="ECO:0000256" key="1">
    <source>
        <dbReference type="SAM" id="MobiDB-lite"/>
    </source>
</evidence>
<organism evidence="2 3">
    <name type="scientific">Geodia barretti</name>
    <name type="common">Barrett's horny sponge</name>
    <dbReference type="NCBI Taxonomy" id="519541"/>
    <lineage>
        <taxon>Eukaryota</taxon>
        <taxon>Metazoa</taxon>
        <taxon>Porifera</taxon>
        <taxon>Demospongiae</taxon>
        <taxon>Heteroscleromorpha</taxon>
        <taxon>Tetractinellida</taxon>
        <taxon>Astrophorina</taxon>
        <taxon>Geodiidae</taxon>
        <taxon>Geodia</taxon>
    </lineage>
</organism>
<accession>A0AA35RA79</accession>
<protein>
    <submittedName>
        <fullName evidence="2">Uncharacterized protein</fullName>
    </submittedName>
</protein>